<protein>
    <submittedName>
        <fullName evidence="2">Uncharacterized protein</fullName>
    </submittedName>
</protein>
<evidence type="ECO:0000313" key="2">
    <source>
        <dbReference type="EMBL" id="SIT40133.1"/>
    </source>
</evidence>
<evidence type="ECO:0000256" key="1">
    <source>
        <dbReference type="SAM" id="MobiDB-lite"/>
    </source>
</evidence>
<gene>
    <name evidence="2" type="ORF">BN2476_240002</name>
</gene>
<keyword evidence="3" id="KW-1185">Reference proteome</keyword>
<feature type="region of interest" description="Disordered" evidence="1">
    <location>
        <begin position="35"/>
        <end position="55"/>
    </location>
</feature>
<dbReference type="AlphaFoldDB" id="A0A1N7RYD2"/>
<reference evidence="2" key="1">
    <citation type="submission" date="2016-12" db="EMBL/GenBank/DDBJ databases">
        <authorList>
            <person name="Moulin L."/>
        </authorList>
    </citation>
    <scope>NUCLEOTIDE SEQUENCE [LARGE SCALE GENOMIC DNA]</scope>
    <source>
        <strain evidence="2">STM 7183</strain>
    </source>
</reference>
<organism evidence="2 3">
    <name type="scientific">Paraburkholderia piptadeniae</name>
    <dbReference type="NCBI Taxonomy" id="1701573"/>
    <lineage>
        <taxon>Bacteria</taxon>
        <taxon>Pseudomonadati</taxon>
        <taxon>Pseudomonadota</taxon>
        <taxon>Betaproteobacteria</taxon>
        <taxon>Burkholderiales</taxon>
        <taxon>Burkholderiaceae</taxon>
        <taxon>Paraburkholderia</taxon>
    </lineage>
</organism>
<comment type="caution">
    <text evidence="2">The sequence shown here is derived from an EMBL/GenBank/DDBJ whole genome shotgun (WGS) entry which is preliminary data.</text>
</comment>
<proteinExistence type="predicted"/>
<feature type="compositionally biased region" description="Polar residues" evidence="1">
    <location>
        <begin position="35"/>
        <end position="49"/>
    </location>
</feature>
<evidence type="ECO:0000313" key="3">
    <source>
        <dbReference type="Proteomes" id="UP000195569"/>
    </source>
</evidence>
<dbReference type="Proteomes" id="UP000195569">
    <property type="component" value="Unassembled WGS sequence"/>
</dbReference>
<dbReference type="EMBL" id="CYGY02000024">
    <property type="protein sequence ID" value="SIT40133.1"/>
    <property type="molecule type" value="Genomic_DNA"/>
</dbReference>
<accession>A0A1N7RYD2</accession>
<name>A0A1N7RYD2_9BURK</name>
<sequence length="55" mass="5825">MAIFTMHPLPARTIAADRPFGCTVTVSEWGLLRSETSFESSQSGHSPTTEPGACG</sequence>